<name>A0A3N1D625_9ACTN</name>
<protein>
    <submittedName>
        <fullName evidence="2">Uncharacterized protein</fullName>
    </submittedName>
</protein>
<reference evidence="2 3" key="1">
    <citation type="submission" date="2018-11" db="EMBL/GenBank/DDBJ databases">
        <title>Sequencing the genomes of 1000 actinobacteria strains.</title>
        <authorList>
            <person name="Klenk H.-P."/>
        </authorList>
    </citation>
    <scope>NUCLEOTIDE SEQUENCE [LARGE SCALE GENOMIC DNA]</scope>
    <source>
        <strain evidence="2 3">DSM 44254</strain>
    </source>
</reference>
<feature type="transmembrane region" description="Helical" evidence="1">
    <location>
        <begin position="20"/>
        <end position="43"/>
    </location>
</feature>
<dbReference type="Proteomes" id="UP000272400">
    <property type="component" value="Unassembled WGS sequence"/>
</dbReference>
<keyword evidence="3" id="KW-1185">Reference proteome</keyword>
<comment type="caution">
    <text evidence="2">The sequence shown here is derived from an EMBL/GenBank/DDBJ whole genome shotgun (WGS) entry which is preliminary data.</text>
</comment>
<accession>A0A3N1D625</accession>
<keyword evidence="1" id="KW-0812">Transmembrane</keyword>
<feature type="transmembrane region" description="Helical" evidence="1">
    <location>
        <begin position="105"/>
        <end position="123"/>
    </location>
</feature>
<keyword evidence="1" id="KW-0472">Membrane</keyword>
<keyword evidence="1" id="KW-1133">Transmembrane helix</keyword>
<sequence length="260" mass="28176">MSEPEIPSEDAGRRARGRRYAALIIALSAVVIGLCTVVGEALIPRTLPPRDGLGWLAFLGAVSLFTAVFAATAAVTGSLGSISLILARRPLRERLSRLRGRLSRVGGAALFIAVVATVMWQLVDPVKLVKDTEVGGLDFGKYCKSYGYSANDDEFCSLGVPLAKACDWQYGSEGHTFVMTSGPYSGRCFDGKKKYVGGIKDMAGYCRERFAPSPEVGTALIDGTTWACRTNIDKDLACAWQYQQRDLAAREEGGLWLCYR</sequence>
<dbReference type="EMBL" id="RJKE01000001">
    <property type="protein sequence ID" value="ROO88992.1"/>
    <property type="molecule type" value="Genomic_DNA"/>
</dbReference>
<evidence type="ECO:0000256" key="1">
    <source>
        <dbReference type="SAM" id="Phobius"/>
    </source>
</evidence>
<evidence type="ECO:0000313" key="3">
    <source>
        <dbReference type="Proteomes" id="UP000272400"/>
    </source>
</evidence>
<gene>
    <name evidence="2" type="ORF">EDD29_6679</name>
</gene>
<feature type="transmembrane region" description="Helical" evidence="1">
    <location>
        <begin position="55"/>
        <end position="85"/>
    </location>
</feature>
<organism evidence="2 3">
    <name type="scientific">Actinocorallia herbida</name>
    <dbReference type="NCBI Taxonomy" id="58109"/>
    <lineage>
        <taxon>Bacteria</taxon>
        <taxon>Bacillati</taxon>
        <taxon>Actinomycetota</taxon>
        <taxon>Actinomycetes</taxon>
        <taxon>Streptosporangiales</taxon>
        <taxon>Thermomonosporaceae</taxon>
        <taxon>Actinocorallia</taxon>
    </lineage>
</organism>
<evidence type="ECO:0000313" key="2">
    <source>
        <dbReference type="EMBL" id="ROO88992.1"/>
    </source>
</evidence>
<proteinExistence type="predicted"/>
<dbReference type="OrthoDB" id="3539897at2"/>
<dbReference type="RefSeq" id="WP_148086172.1">
    <property type="nucleotide sequence ID" value="NZ_RJKE01000001.1"/>
</dbReference>
<dbReference type="AlphaFoldDB" id="A0A3N1D625"/>